<dbReference type="EMBL" id="CP011807">
    <property type="protein sequence ID" value="AKM31478.1"/>
    <property type="molecule type" value="Genomic_DNA"/>
</dbReference>
<evidence type="ECO:0000313" key="2">
    <source>
        <dbReference type="EMBL" id="AKM31478.1"/>
    </source>
</evidence>
<gene>
    <name evidence="2" type="ORF">AB870_17150</name>
</gene>
<dbReference type="KEGG" id="pfg:AB870_17150"/>
<reference evidence="2" key="1">
    <citation type="submission" date="2016-06" db="EMBL/GenBank/DDBJ databases">
        <title>Complete Genome Sequence of Pandoraea faecigallinarum DSM-23572.</title>
        <authorList>
            <person name="Yong D."/>
            <person name="Ee R."/>
            <person name="Lim Y.-L."/>
            <person name="Yin W.-F."/>
            <person name="Chan K.-G."/>
        </authorList>
    </citation>
    <scope>NUCLEOTIDE SEQUENCE</scope>
    <source>
        <strain evidence="2">DSM 23572</strain>
    </source>
</reference>
<protein>
    <recommendedName>
        <fullName evidence="4">DUF1376 domain-containing protein</fullName>
    </recommendedName>
</protein>
<dbReference type="AlphaFoldDB" id="A0A0H3WXU7"/>
<dbReference type="Proteomes" id="UP000035651">
    <property type="component" value="Chromosome"/>
</dbReference>
<organism evidence="2 3">
    <name type="scientific">Pandoraea faecigallinarum</name>
    <dbReference type="NCBI Taxonomy" id="656179"/>
    <lineage>
        <taxon>Bacteria</taxon>
        <taxon>Pseudomonadati</taxon>
        <taxon>Pseudomonadota</taxon>
        <taxon>Betaproteobacteria</taxon>
        <taxon>Burkholderiales</taxon>
        <taxon>Burkholderiaceae</taxon>
        <taxon>Pandoraea</taxon>
    </lineage>
</organism>
<accession>A0A0H3WXU7</accession>
<dbReference type="OrthoDB" id="5526813at2"/>
<evidence type="ECO:0000313" key="3">
    <source>
        <dbReference type="Proteomes" id="UP000035651"/>
    </source>
</evidence>
<keyword evidence="3" id="KW-1185">Reference proteome</keyword>
<proteinExistence type="predicted"/>
<evidence type="ECO:0000256" key="1">
    <source>
        <dbReference type="SAM" id="MobiDB-lite"/>
    </source>
</evidence>
<feature type="region of interest" description="Disordered" evidence="1">
    <location>
        <begin position="88"/>
        <end position="113"/>
    </location>
</feature>
<dbReference type="PATRIC" id="fig|656179.3.peg.3651"/>
<evidence type="ECO:0008006" key="4">
    <source>
        <dbReference type="Google" id="ProtNLM"/>
    </source>
</evidence>
<sequence length="113" mass="12673">MKLPFRQLDIGERIERTLHLSIAEIGTLTFLEDLYWRTGELPPKSALETTYVARGGDPAVLAKVLKTYFPKRKAPHLDQDRAKAIAKIETNRVNGRKGGRPSTLKPEAAEADF</sequence>
<dbReference type="RefSeq" id="WP_047907265.1">
    <property type="nucleotide sequence ID" value="NZ_CP011807.3"/>
</dbReference>
<name>A0A0H3WXU7_9BURK</name>